<keyword evidence="4" id="KW-1185">Reference proteome</keyword>
<evidence type="ECO:0000259" key="2">
    <source>
        <dbReference type="Pfam" id="PF13761"/>
    </source>
</evidence>
<dbReference type="Pfam" id="PF03435">
    <property type="entry name" value="Sacchrp_dh_NADP"/>
    <property type="match status" value="1"/>
</dbReference>
<dbReference type="InterPro" id="IPR025311">
    <property type="entry name" value="DUF4166"/>
</dbReference>
<dbReference type="InterPro" id="IPR036291">
    <property type="entry name" value="NAD(P)-bd_dom_sf"/>
</dbReference>
<evidence type="ECO:0000259" key="1">
    <source>
        <dbReference type="Pfam" id="PF03435"/>
    </source>
</evidence>
<accession>A0ABW6ZMD4</accession>
<gene>
    <name evidence="3" type="ORF">V5F30_21865</name>
</gene>
<proteinExistence type="predicted"/>
<comment type="caution">
    <text evidence="3">The sequence shown here is derived from an EMBL/GenBank/DDBJ whole genome shotgun (WGS) entry which is preliminary data.</text>
</comment>
<dbReference type="RefSeq" id="WP_394008669.1">
    <property type="nucleotide sequence ID" value="NZ_JBAFUR010000007.1"/>
</dbReference>
<dbReference type="PANTHER" id="PTHR43796:SF2">
    <property type="entry name" value="CARBOXYNORSPERMIDINE SYNTHASE"/>
    <property type="match status" value="1"/>
</dbReference>
<evidence type="ECO:0000313" key="3">
    <source>
        <dbReference type="EMBL" id="MFG1254870.1"/>
    </source>
</evidence>
<organism evidence="3 4">
    <name type="scientific">Xanthobacter aminoxidans</name>
    <dbReference type="NCBI Taxonomy" id="186280"/>
    <lineage>
        <taxon>Bacteria</taxon>
        <taxon>Pseudomonadati</taxon>
        <taxon>Pseudomonadota</taxon>
        <taxon>Alphaproteobacteria</taxon>
        <taxon>Hyphomicrobiales</taxon>
        <taxon>Xanthobacteraceae</taxon>
        <taxon>Xanthobacter</taxon>
    </lineage>
</organism>
<name>A0ABW6ZMD4_9HYPH</name>
<dbReference type="EMBL" id="JBAFUR010000007">
    <property type="protein sequence ID" value="MFG1254870.1"/>
    <property type="molecule type" value="Genomic_DNA"/>
</dbReference>
<dbReference type="Proteomes" id="UP001604043">
    <property type="component" value="Unassembled WGS sequence"/>
</dbReference>
<reference evidence="3 4" key="1">
    <citation type="submission" date="2024-02" db="EMBL/GenBank/DDBJ databases">
        <title>Expansion and revision of Xanthobacter and proposal of Roseixanthobacter gen. nov.</title>
        <authorList>
            <person name="Soltysiak M.P.M."/>
            <person name="Jalihal A."/>
            <person name="Ory A."/>
            <person name="Chrisophersen C."/>
            <person name="Lee A.D."/>
            <person name="Boulton J."/>
            <person name="Springer M."/>
        </authorList>
    </citation>
    <scope>NUCLEOTIDE SEQUENCE [LARGE SCALE GENOMIC DNA]</scope>
    <source>
        <strain evidence="3 4">CB5</strain>
    </source>
</reference>
<protein>
    <submittedName>
        <fullName evidence="3">DUF4166 domain-containing protein</fullName>
    </submittedName>
</protein>
<dbReference type="SUPFAM" id="SSF51735">
    <property type="entry name" value="NAD(P)-binding Rossmann-fold domains"/>
    <property type="match status" value="1"/>
</dbReference>
<feature type="domain" description="Saccharopine dehydrogenase NADP binding" evidence="1">
    <location>
        <begin position="5"/>
        <end position="106"/>
    </location>
</feature>
<dbReference type="Pfam" id="PF13761">
    <property type="entry name" value="DUF4166"/>
    <property type="match status" value="1"/>
</dbReference>
<sequence length="553" mass="58953">MRETVLVLGGYGVFGSRICMALARDERVDLVVAGRDRNAASAFCAIHGGRPEVIDREDPALADRVALLSPFLVIDAAGPFQSYGARPYRVAEAAIAVGAHYLDLSDDPAFTIGIAMLDAAARQADLAILSGVSSVPALSSAAVAELASDMADIHLIDTVIVPGNRAPRGLSVVRAIVGQAGRPTRMWRGGRPEQVPGWSGLSRVSLRVPGKSPVAGRWASFNAAPDPALLPSHFKARSVLFRAGLELKIMHGGLLLLSLPVRWGLVRTLAPLAPALKWVAERLEPFGSDTGGMRVRVAGLTSEGAMEVRDWVLVAGAGDGPHVPAIPARVMLGRLRAGAVSAGARRCVAEFKLGEAEQAMTDFNIATDRTAGAFPLAFAEVLGPAFGLLPPALRDLHTVMDVRRWRGEADIETGHGHMARLIRVLMGFPTGGKRVPVTVRMERHEGSEVWERRFGGRTLRSRLSPGGGGVIRERFGPLSFDIALRVEAGRLTYPVVAGRCCGLPLPRMLLPMSRTAESVDAEGRAVFDVEVSLPGLGRVVHYRGWLVPDDAMA</sequence>
<dbReference type="InterPro" id="IPR005097">
    <property type="entry name" value="Sacchrp_dh_NADP-bd"/>
</dbReference>
<dbReference type="PANTHER" id="PTHR43796">
    <property type="entry name" value="CARBOXYNORSPERMIDINE SYNTHASE"/>
    <property type="match status" value="1"/>
</dbReference>
<feature type="domain" description="DUF4166" evidence="2">
    <location>
        <begin position="389"/>
        <end position="546"/>
    </location>
</feature>
<evidence type="ECO:0000313" key="4">
    <source>
        <dbReference type="Proteomes" id="UP001604043"/>
    </source>
</evidence>
<dbReference type="Gene3D" id="3.40.50.720">
    <property type="entry name" value="NAD(P)-binding Rossmann-like Domain"/>
    <property type="match status" value="1"/>
</dbReference>